<dbReference type="eggNOG" id="COG4915">
    <property type="taxonomic scope" value="Bacteria"/>
</dbReference>
<evidence type="ECO:0000256" key="1">
    <source>
        <dbReference type="SAM" id="Phobius"/>
    </source>
</evidence>
<dbReference type="InterPro" id="IPR018770">
    <property type="entry name" value="ChloroindolylP_hydrolase"/>
</dbReference>
<dbReference type="OrthoDB" id="2243657at2"/>
<name>W1Q224_ABIDE</name>
<proteinExistence type="predicted"/>
<evidence type="ECO:0000313" key="2">
    <source>
        <dbReference type="EMBL" id="ESK65105.1"/>
    </source>
</evidence>
<feature type="transmembrane region" description="Helical" evidence="1">
    <location>
        <begin position="52"/>
        <end position="74"/>
    </location>
</feature>
<reference evidence="2" key="1">
    <citation type="submission" date="2013-06" db="EMBL/GenBank/DDBJ databases">
        <authorList>
            <person name="Weinstock G."/>
            <person name="Sodergren E."/>
            <person name="Clifton S."/>
            <person name="Fulton L."/>
            <person name="Fulton B."/>
            <person name="Courtney L."/>
            <person name="Fronick C."/>
            <person name="Harrison M."/>
            <person name="Strong C."/>
            <person name="Farmer C."/>
            <person name="Delahaunty K."/>
            <person name="Markovic C."/>
            <person name="Hall O."/>
            <person name="Minx P."/>
            <person name="Tomlinson C."/>
            <person name="Mitreva M."/>
            <person name="Nelson J."/>
            <person name="Hou S."/>
            <person name="Wollam A."/>
            <person name="Pepin K.H."/>
            <person name="Johnson M."/>
            <person name="Bhonagiri V."/>
            <person name="Nash W.E."/>
            <person name="Warren W."/>
            <person name="Chinwalla A."/>
            <person name="Mardis E.R."/>
            <person name="Wilson R.K."/>
        </authorList>
    </citation>
    <scope>NUCLEOTIDE SEQUENCE [LARGE SCALE GENOMIC DNA]</scope>
    <source>
        <strain evidence="2">ATCC 49176</strain>
    </source>
</reference>
<dbReference type="AlphaFoldDB" id="W1Q224"/>
<keyword evidence="1" id="KW-1133">Transmembrane helix</keyword>
<feature type="transmembrane region" description="Helical" evidence="1">
    <location>
        <begin position="138"/>
        <end position="160"/>
    </location>
</feature>
<evidence type="ECO:0000313" key="3">
    <source>
        <dbReference type="Proteomes" id="UP000019050"/>
    </source>
</evidence>
<dbReference type="EMBL" id="ACIN03000013">
    <property type="protein sequence ID" value="ESK65105.1"/>
    <property type="molecule type" value="Genomic_DNA"/>
</dbReference>
<organism evidence="2 3">
    <name type="scientific">Abiotrophia defectiva ATCC 49176</name>
    <dbReference type="NCBI Taxonomy" id="592010"/>
    <lineage>
        <taxon>Bacteria</taxon>
        <taxon>Bacillati</taxon>
        <taxon>Bacillota</taxon>
        <taxon>Bacilli</taxon>
        <taxon>Lactobacillales</taxon>
        <taxon>Aerococcaceae</taxon>
        <taxon>Abiotrophia</taxon>
    </lineage>
</organism>
<keyword evidence="1" id="KW-0472">Membrane</keyword>
<feature type="transmembrane region" description="Helical" evidence="1">
    <location>
        <begin position="80"/>
        <end position="100"/>
    </location>
</feature>
<dbReference type="RefSeq" id="WP_023391908.1">
    <property type="nucleotide sequence ID" value="NZ_KI535340.1"/>
</dbReference>
<dbReference type="Proteomes" id="UP000019050">
    <property type="component" value="Unassembled WGS sequence"/>
</dbReference>
<dbReference type="STRING" id="592010.GCWU000182_001266"/>
<protein>
    <recommendedName>
        <fullName evidence="4">5-bromo-4-chloroindolyl phosphate hydrolysis protein</fullName>
    </recommendedName>
</protein>
<feature type="transmembrane region" description="Helical" evidence="1">
    <location>
        <begin position="12"/>
        <end position="32"/>
    </location>
</feature>
<evidence type="ECO:0008006" key="4">
    <source>
        <dbReference type="Google" id="ProtNLM"/>
    </source>
</evidence>
<dbReference type="GeneID" id="84817774"/>
<dbReference type="Pfam" id="PF10112">
    <property type="entry name" value="Halogen_Hydrol"/>
    <property type="match status" value="1"/>
</dbReference>
<comment type="caution">
    <text evidence="2">The sequence shown here is derived from an EMBL/GenBank/DDBJ whole genome shotgun (WGS) entry which is preliminary data.</text>
</comment>
<keyword evidence="3" id="KW-1185">Reference proteome</keyword>
<dbReference type="HOGENOM" id="CLU_788996_0_0_9"/>
<keyword evidence="1" id="KW-0812">Transmembrane</keyword>
<gene>
    <name evidence="2" type="ORF">GCWU000182_001266</name>
</gene>
<sequence length="351" mass="40051">MWLHMWLHMRLLGQLTIVSPLIVTSLVLHLAYRNLDFSSRLAAYKKSIQRRAGLGIGLLFVLNFLFKDLFGGGYGLASRLVWAFFLYGLGLLILTTGFQLINKLKPADWVRYFFYIGIACTILAVNAIVSGQHMDFEWIIGLIFLELFGLACVTGLVVLAKFAGPSEEAPYKTSVTRTSSNKVQHYRQAGLSDQEIQFLREQLATAKPQIQSIEQEFNQNAKLRTLEVRYNTVKVCQNYFKDIVNQPKRLVEASDFLYKYLPSLEDILKKYNEINGHVAKNKQTYMILEKSAATIEKLCQSINDAYVHFHQEDLKAMEDELYVANRTLKSQEALQSDESVEDLINLGKDEA</sequence>
<feature type="transmembrane region" description="Helical" evidence="1">
    <location>
        <begin position="112"/>
        <end position="132"/>
    </location>
</feature>
<accession>W1Q224</accession>